<dbReference type="SUPFAM" id="SSF57667">
    <property type="entry name" value="beta-beta-alpha zinc fingers"/>
    <property type="match status" value="1"/>
</dbReference>
<organism evidence="3">
    <name type="scientific">Schistosoma japonicum</name>
    <name type="common">Blood fluke</name>
    <dbReference type="NCBI Taxonomy" id="6182"/>
    <lineage>
        <taxon>Eukaryota</taxon>
        <taxon>Metazoa</taxon>
        <taxon>Spiralia</taxon>
        <taxon>Lophotrochozoa</taxon>
        <taxon>Platyhelminthes</taxon>
        <taxon>Trematoda</taxon>
        <taxon>Digenea</taxon>
        <taxon>Strigeidida</taxon>
        <taxon>Schistosomatoidea</taxon>
        <taxon>Schistosomatidae</taxon>
        <taxon>Schistosoma</taxon>
    </lineage>
</organism>
<dbReference type="PROSITE" id="PS00028">
    <property type="entry name" value="ZINC_FINGER_C2H2_1"/>
    <property type="match status" value="1"/>
</dbReference>
<dbReference type="PROSITE" id="PS50157">
    <property type="entry name" value="ZINC_FINGER_C2H2_2"/>
    <property type="match status" value="1"/>
</dbReference>
<dbReference type="AlphaFoldDB" id="Q5BVY5"/>
<sequence length="278" mass="31029">SEFIQGNTNKMTDMVEARTCFGCHITFATDDEFWHHILNVDCSSSVNTPNIAKNMSCSDQAENGCLGSLPTNSLYFCGLCDKKFVSKEQFLEHSSSSEHNLKSKLTATKRVNDSIGDIHQANLMSIQAKDNHIASKIDNQTSNHKTIDTHEDASIGSNKRISSSQQVLERLVSNYCDSSSPNLNDSHSACKTTDIVSQFHTDDQDCVIHVLRRLCLTQILSLLLNINEDYSGHSKDSCGINHSKYPFNEKDLLELMRAVCKEELRAILPQSLQHNFAA</sequence>
<keyword evidence="1" id="KW-0479">Metal-binding</keyword>
<keyword evidence="1" id="KW-0863">Zinc-finger</keyword>
<proteinExistence type="evidence at transcript level"/>
<feature type="non-terminal residue" evidence="3">
    <location>
        <position position="1"/>
    </location>
</feature>
<dbReference type="InterPro" id="IPR036236">
    <property type="entry name" value="Znf_C2H2_sf"/>
</dbReference>
<feature type="domain" description="C2H2-type" evidence="2">
    <location>
        <begin position="75"/>
        <end position="104"/>
    </location>
</feature>
<dbReference type="InterPro" id="IPR013087">
    <property type="entry name" value="Znf_C2H2_type"/>
</dbReference>
<protein>
    <submittedName>
        <fullName evidence="3">SJCHGC05976 protein</fullName>
    </submittedName>
</protein>
<keyword evidence="1" id="KW-0862">Zinc</keyword>
<evidence type="ECO:0000256" key="1">
    <source>
        <dbReference type="PROSITE-ProRule" id="PRU00042"/>
    </source>
</evidence>
<evidence type="ECO:0000313" key="3">
    <source>
        <dbReference type="EMBL" id="AAX28440.2"/>
    </source>
</evidence>
<accession>Q5BVY5</accession>
<dbReference type="EMBL" id="AY812551">
    <property type="protein sequence ID" value="AAX28440.2"/>
    <property type="molecule type" value="mRNA"/>
</dbReference>
<dbReference type="GO" id="GO:0008270">
    <property type="term" value="F:zinc ion binding"/>
    <property type="evidence" value="ECO:0007669"/>
    <property type="project" value="UniProtKB-KW"/>
</dbReference>
<name>Q5BVY5_SCHJA</name>
<reference evidence="3" key="1">
    <citation type="journal article" date="2006" name="PLoS Pathog.">
        <title>New perspectives on host-parasite interplay by comparative transcriptomic and proteomic analyses of Schistosoma japonicum.</title>
        <authorList>
            <person name="Liu F."/>
            <person name="Lu J."/>
            <person name="Hu W."/>
            <person name="Wang S.Y."/>
            <person name="Cui S.J."/>
            <person name="Chi M."/>
            <person name="Yan Q."/>
            <person name="Wang X.R."/>
            <person name="Song H.D."/>
            <person name="Xu X.N."/>
            <person name="Wang J.J."/>
            <person name="Zhang X.L."/>
            <person name="Zhang X."/>
            <person name="Wang Z.Q."/>
            <person name="Xue C.L."/>
            <person name="Brindley P.J."/>
            <person name="McManus D.P."/>
            <person name="Yang P.Y."/>
            <person name="Feng Z."/>
            <person name="Chen Z."/>
            <person name="Han Z.G."/>
        </authorList>
    </citation>
    <scope>NUCLEOTIDE SEQUENCE</scope>
</reference>
<evidence type="ECO:0000259" key="2">
    <source>
        <dbReference type="PROSITE" id="PS50157"/>
    </source>
</evidence>